<protein>
    <submittedName>
        <fullName evidence="2">Uncharacterized protein</fullName>
    </submittedName>
</protein>
<evidence type="ECO:0000313" key="2">
    <source>
        <dbReference type="EMBL" id="KAK7695223.1"/>
    </source>
</evidence>
<name>A0AAW0GWV7_9APHY</name>
<keyword evidence="3" id="KW-1185">Reference proteome</keyword>
<dbReference type="Proteomes" id="UP001385951">
    <property type="component" value="Unassembled WGS sequence"/>
</dbReference>
<comment type="caution">
    <text evidence="2">The sequence shown here is derived from an EMBL/GenBank/DDBJ whole genome shotgun (WGS) entry which is preliminary data.</text>
</comment>
<evidence type="ECO:0000313" key="3">
    <source>
        <dbReference type="Proteomes" id="UP001385951"/>
    </source>
</evidence>
<proteinExistence type="predicted"/>
<organism evidence="2 3">
    <name type="scientific">Cerrena zonata</name>
    <dbReference type="NCBI Taxonomy" id="2478898"/>
    <lineage>
        <taxon>Eukaryota</taxon>
        <taxon>Fungi</taxon>
        <taxon>Dikarya</taxon>
        <taxon>Basidiomycota</taxon>
        <taxon>Agaricomycotina</taxon>
        <taxon>Agaricomycetes</taxon>
        <taxon>Polyporales</taxon>
        <taxon>Cerrenaceae</taxon>
        <taxon>Cerrena</taxon>
    </lineage>
</organism>
<evidence type="ECO:0000256" key="1">
    <source>
        <dbReference type="SAM" id="SignalP"/>
    </source>
</evidence>
<sequence>MRSFLTLTLAFVTLVAANTEIVNIVAQTNTGVNLNSPYEERWPKFTPDKAEQLLHILPAPYGSDLRSVCEDSKLPCLSETWVALDLDSTSWRSFSKFTLRLSWPASSPADFRIDTYSPNDTMTHLTSKEHRFPLATAEAAPEQVEQPHMTRRLYARIRAVSTGLRRPSSHQDRVDPMQYILLLEPLYLGVLPASVVPYSVVPSAGGPDRCICGCTVCQWIHRTCRDRNTHRTG</sequence>
<gene>
    <name evidence="2" type="ORF">QCA50_002413</name>
</gene>
<dbReference type="AlphaFoldDB" id="A0AAW0GWV7"/>
<accession>A0AAW0GWV7</accession>
<reference evidence="2 3" key="1">
    <citation type="submission" date="2022-09" db="EMBL/GenBank/DDBJ databases">
        <authorList>
            <person name="Palmer J.M."/>
        </authorList>
    </citation>
    <scope>NUCLEOTIDE SEQUENCE [LARGE SCALE GENOMIC DNA]</scope>
    <source>
        <strain evidence="2 3">DSM 7382</strain>
    </source>
</reference>
<feature type="chain" id="PRO_5044013004" evidence="1">
    <location>
        <begin position="18"/>
        <end position="233"/>
    </location>
</feature>
<feature type="signal peptide" evidence="1">
    <location>
        <begin position="1"/>
        <end position="17"/>
    </location>
</feature>
<keyword evidence="1" id="KW-0732">Signal</keyword>
<dbReference type="EMBL" id="JASBNA010000002">
    <property type="protein sequence ID" value="KAK7695223.1"/>
    <property type="molecule type" value="Genomic_DNA"/>
</dbReference>